<keyword evidence="2" id="KW-1185">Reference proteome</keyword>
<protein>
    <recommendedName>
        <fullName evidence="3">WD40-repeat-containing domain</fullName>
    </recommendedName>
</protein>
<reference evidence="1" key="1">
    <citation type="submission" date="2021-01" db="EMBL/GenBank/DDBJ databases">
        <authorList>
            <consortium name="Genoscope - CEA"/>
            <person name="William W."/>
        </authorList>
    </citation>
    <scope>NUCLEOTIDE SEQUENCE</scope>
</reference>
<proteinExistence type="predicted"/>
<evidence type="ECO:0000313" key="1">
    <source>
        <dbReference type="EMBL" id="CAD8161693.1"/>
    </source>
</evidence>
<dbReference type="EMBL" id="CAJJDO010000036">
    <property type="protein sequence ID" value="CAD8161693.1"/>
    <property type="molecule type" value="Genomic_DNA"/>
</dbReference>
<evidence type="ECO:0008006" key="3">
    <source>
        <dbReference type="Google" id="ProtNLM"/>
    </source>
</evidence>
<dbReference type="AlphaFoldDB" id="A0A8S1UCK4"/>
<gene>
    <name evidence="1" type="ORF">PPENT_87.1.T0360314</name>
</gene>
<dbReference type="OrthoDB" id="371245at2759"/>
<accession>A0A8S1UCK4</accession>
<comment type="caution">
    <text evidence="1">The sequence shown here is derived from an EMBL/GenBank/DDBJ whole genome shotgun (WGS) entry which is preliminary data.</text>
</comment>
<evidence type="ECO:0000313" key="2">
    <source>
        <dbReference type="Proteomes" id="UP000689195"/>
    </source>
</evidence>
<sequence>MIKMRILFDINNKKFQRTIIANKSQFSCFALSEKNNLLVAGLQNHIFFFWDENCEWVFKQDLESIEGIDWVYSLSFNESENKLISCNGDNKIAIMQQPCNQLQQWKMVQIINMDNFVTQAIFFGNDSFIIHPWMSNNMLVYNFNQQSNVFTLSNSFLMEGEGQSCYSFSSLYIKYRKFKFNTIQNQKKFRDNYLSNKIKISFAYFQQTKTKNYNYSKELDFRNGTFGEL</sequence>
<name>A0A8S1UCK4_9CILI</name>
<dbReference type="Proteomes" id="UP000689195">
    <property type="component" value="Unassembled WGS sequence"/>
</dbReference>
<organism evidence="1 2">
    <name type="scientific">Paramecium pentaurelia</name>
    <dbReference type="NCBI Taxonomy" id="43138"/>
    <lineage>
        <taxon>Eukaryota</taxon>
        <taxon>Sar</taxon>
        <taxon>Alveolata</taxon>
        <taxon>Ciliophora</taxon>
        <taxon>Intramacronucleata</taxon>
        <taxon>Oligohymenophorea</taxon>
        <taxon>Peniculida</taxon>
        <taxon>Parameciidae</taxon>
        <taxon>Paramecium</taxon>
    </lineage>
</organism>